<dbReference type="RefSeq" id="XP_031567546.1">
    <property type="nucleotide sequence ID" value="XM_031711686.1"/>
</dbReference>
<evidence type="ECO:0000259" key="6">
    <source>
        <dbReference type="PROSITE" id="PS51387"/>
    </source>
</evidence>
<evidence type="ECO:0000256" key="4">
    <source>
        <dbReference type="ARBA" id="ARBA00022827"/>
    </source>
</evidence>
<dbReference type="SUPFAM" id="SSF56176">
    <property type="entry name" value="FAD-binding/transporter-associated domain-like"/>
    <property type="match status" value="1"/>
</dbReference>
<keyword evidence="3" id="KW-0285">Flavoprotein</keyword>
<evidence type="ECO:0000256" key="3">
    <source>
        <dbReference type="ARBA" id="ARBA00022630"/>
    </source>
</evidence>
<dbReference type="Gene3D" id="3.40.462.20">
    <property type="match status" value="1"/>
</dbReference>
<dbReference type="InterPro" id="IPR036318">
    <property type="entry name" value="FAD-bd_PCMH-like_sf"/>
</dbReference>
<dbReference type="InterPro" id="IPR012951">
    <property type="entry name" value="BBE"/>
</dbReference>
<feature type="domain" description="FAD-binding PCMH-type" evidence="6">
    <location>
        <begin position="37"/>
        <end position="205"/>
    </location>
</feature>
<dbReference type="InterPro" id="IPR006094">
    <property type="entry name" value="Oxid_FAD_bind_N"/>
</dbReference>
<keyword evidence="4" id="KW-0274">FAD</keyword>
<comment type="cofactor">
    <cofactor evidence="1">
        <name>FAD</name>
        <dbReference type="ChEBI" id="CHEBI:57692"/>
    </cofactor>
</comment>
<dbReference type="Proteomes" id="UP000515163">
    <property type="component" value="Unplaced"/>
</dbReference>
<dbReference type="Pfam" id="PF08031">
    <property type="entry name" value="BBE"/>
    <property type="match status" value="1"/>
</dbReference>
<dbReference type="GeneID" id="116302398"/>
<comment type="similarity">
    <text evidence="2">Belongs to the oxygen-dependent FAD-linked oxidoreductase family.</text>
</comment>
<dbReference type="InterPro" id="IPR016169">
    <property type="entry name" value="FAD-bd_PCMH_sub2"/>
</dbReference>
<dbReference type="Gene3D" id="3.30.465.10">
    <property type="match status" value="1"/>
</dbReference>
<dbReference type="InParanoid" id="A0A6P8IKQ8"/>
<proteinExistence type="inferred from homology"/>
<reference evidence="8" key="1">
    <citation type="submission" date="2025-08" db="UniProtKB">
        <authorList>
            <consortium name="RefSeq"/>
        </authorList>
    </citation>
    <scope>IDENTIFICATION</scope>
    <source>
        <tissue evidence="8">Tentacle</tissue>
    </source>
</reference>
<dbReference type="PANTHER" id="PTHR42973:SF39">
    <property type="entry name" value="FAD-BINDING PCMH-TYPE DOMAIN-CONTAINING PROTEIN"/>
    <property type="match status" value="1"/>
</dbReference>
<gene>
    <name evidence="8" type="primary">LOC116302398</name>
</gene>
<sequence length="444" mass="49532">MADFSFLKKSIQGKIVEPSDGKKYDNEIKKVWNACLYDKRPLAFVKVKGKDDVAKTVKFCVRKQLDLCVSCGGTSDFVIADDAVIIDLSMMKRIKIDKTKKTAKVEGGVIVSDVDEALQERGFILPLGSFSKLGVAGMTLMGGLGFTTRSYGITSDNVLEYELVTANGNVIKVSDKDNENLFWGMKGSGFNFGVVTSIAFQVFEMPSLIVGGIMYYQISRAKEVIHAFRRYYAELNDNKLCLYMLLHMKPTGPELLIRLHYNGALRKGGEIVQDLQDLTRPYKNTCHPIPHCEFQKQGDLLLPRGRFQQGSVGHFLPELKDEVVDNLIDGIHKVPGDFNSYTDTIIYITTTGGKANEVELETSSFPFRGNACYWIGMNGTTNDANNMDALEQWVSSVQDINAPYGIAPYSGGDAEQALEKLKQLKQQYDPENLFHNNCMNINPE</sequence>
<keyword evidence="5" id="KW-0560">Oxidoreductase</keyword>
<evidence type="ECO:0000313" key="8">
    <source>
        <dbReference type="RefSeq" id="XP_031567546.1"/>
    </source>
</evidence>
<name>A0A6P8IKQ8_ACTTE</name>
<dbReference type="InterPro" id="IPR016167">
    <property type="entry name" value="FAD-bd_PCMH_sub1"/>
</dbReference>
<keyword evidence="7" id="KW-1185">Reference proteome</keyword>
<dbReference type="PANTHER" id="PTHR42973">
    <property type="entry name" value="BINDING OXIDOREDUCTASE, PUTATIVE (AFU_ORTHOLOGUE AFUA_1G17690)-RELATED"/>
    <property type="match status" value="1"/>
</dbReference>
<evidence type="ECO:0000313" key="7">
    <source>
        <dbReference type="Proteomes" id="UP000515163"/>
    </source>
</evidence>
<dbReference type="AlphaFoldDB" id="A0A6P8IKQ8"/>
<dbReference type="GO" id="GO:0016491">
    <property type="term" value="F:oxidoreductase activity"/>
    <property type="evidence" value="ECO:0007669"/>
    <property type="project" value="UniProtKB-KW"/>
</dbReference>
<evidence type="ECO:0000256" key="1">
    <source>
        <dbReference type="ARBA" id="ARBA00001974"/>
    </source>
</evidence>
<dbReference type="Pfam" id="PF01565">
    <property type="entry name" value="FAD_binding_4"/>
    <property type="match status" value="1"/>
</dbReference>
<accession>A0A6P8IKQ8</accession>
<dbReference type="InterPro" id="IPR050416">
    <property type="entry name" value="FAD-linked_Oxidoreductase"/>
</dbReference>
<evidence type="ECO:0000256" key="2">
    <source>
        <dbReference type="ARBA" id="ARBA00005466"/>
    </source>
</evidence>
<dbReference type="GO" id="GO:0071949">
    <property type="term" value="F:FAD binding"/>
    <property type="evidence" value="ECO:0007669"/>
    <property type="project" value="InterPro"/>
</dbReference>
<dbReference type="PROSITE" id="PS51387">
    <property type="entry name" value="FAD_PCMH"/>
    <property type="match status" value="1"/>
</dbReference>
<dbReference type="InterPro" id="IPR016166">
    <property type="entry name" value="FAD-bd_PCMH"/>
</dbReference>
<dbReference type="KEGG" id="aten:116302398"/>
<dbReference type="OrthoDB" id="5954934at2759"/>
<evidence type="ECO:0000256" key="5">
    <source>
        <dbReference type="ARBA" id="ARBA00023002"/>
    </source>
</evidence>
<organism evidence="7 8">
    <name type="scientific">Actinia tenebrosa</name>
    <name type="common">Australian red waratah sea anemone</name>
    <dbReference type="NCBI Taxonomy" id="6105"/>
    <lineage>
        <taxon>Eukaryota</taxon>
        <taxon>Metazoa</taxon>
        <taxon>Cnidaria</taxon>
        <taxon>Anthozoa</taxon>
        <taxon>Hexacorallia</taxon>
        <taxon>Actiniaria</taxon>
        <taxon>Actiniidae</taxon>
        <taxon>Actinia</taxon>
    </lineage>
</organism>
<protein>
    <submittedName>
        <fullName evidence="8">FAD-linked oxidoreductase DDB_G0289697-like</fullName>
    </submittedName>
</protein>
<dbReference type="Gene3D" id="3.30.43.10">
    <property type="entry name" value="Uridine Diphospho-n-acetylenolpyruvylglucosamine Reductase, domain 2"/>
    <property type="match status" value="1"/>
</dbReference>